<keyword evidence="1" id="KW-1133">Transmembrane helix</keyword>
<dbReference type="RefSeq" id="WP_169210332.1">
    <property type="nucleotide sequence ID" value="NZ_JAATNW010000003.1"/>
</dbReference>
<gene>
    <name evidence="2" type="ORF">HCJ96_07095</name>
</gene>
<name>A0ABX1QZW6_9ALTE</name>
<organism evidence="2 3">
    <name type="scientific">Alteromonas ponticola</name>
    <dbReference type="NCBI Taxonomy" id="2720613"/>
    <lineage>
        <taxon>Bacteria</taxon>
        <taxon>Pseudomonadati</taxon>
        <taxon>Pseudomonadota</taxon>
        <taxon>Gammaproteobacteria</taxon>
        <taxon>Alteromonadales</taxon>
        <taxon>Alteromonadaceae</taxon>
        <taxon>Alteromonas/Salinimonas group</taxon>
        <taxon>Alteromonas</taxon>
    </lineage>
</organism>
<keyword evidence="1" id="KW-0472">Membrane</keyword>
<dbReference type="EMBL" id="JAATNW010000003">
    <property type="protein sequence ID" value="NMH59778.1"/>
    <property type="molecule type" value="Genomic_DNA"/>
</dbReference>
<comment type="caution">
    <text evidence="2">The sequence shown here is derived from an EMBL/GenBank/DDBJ whole genome shotgun (WGS) entry which is preliminary data.</text>
</comment>
<evidence type="ECO:0000313" key="3">
    <source>
        <dbReference type="Proteomes" id="UP000709336"/>
    </source>
</evidence>
<evidence type="ECO:0000256" key="1">
    <source>
        <dbReference type="SAM" id="Phobius"/>
    </source>
</evidence>
<dbReference type="NCBIfam" id="NF038116">
    <property type="entry name" value="Sden1266_dom"/>
    <property type="match status" value="1"/>
</dbReference>
<keyword evidence="3" id="KW-1185">Reference proteome</keyword>
<feature type="transmembrane region" description="Helical" evidence="1">
    <location>
        <begin position="207"/>
        <end position="226"/>
    </location>
</feature>
<proteinExistence type="predicted"/>
<sequence length="232" mass="26385">MKHLIKKLSWSLMLLAGIWIPVTHAEQRIIKVTEKMATTDLQPAKKITKLNNKKLSQFANKTRDEVASQSLYNDFWIYDSWITFLDDFDGDSFYSRFLVEFDVDTIYVEAPVYAVVYLGDADAYEAIHVSDTFWVYGETTGDSYIVDSELVSGFRSFDYDILIEIYDADTDELVAFSDNLDDADLSLVSLESQNYDIYRDTVVVTRASGGSLMAGALAFLAVAAGWRKYNKR</sequence>
<keyword evidence="1" id="KW-0812">Transmembrane</keyword>
<dbReference type="Proteomes" id="UP000709336">
    <property type="component" value="Unassembled WGS sequence"/>
</dbReference>
<protein>
    <submittedName>
        <fullName evidence="2">GlyGly-CTERM sorting domain-containing protein</fullName>
    </submittedName>
</protein>
<evidence type="ECO:0000313" key="2">
    <source>
        <dbReference type="EMBL" id="NMH59778.1"/>
    </source>
</evidence>
<reference evidence="2 3" key="1">
    <citation type="submission" date="2020-03" db="EMBL/GenBank/DDBJ databases">
        <title>Alteromonas ponticola sp. nov., isolated from seawater.</title>
        <authorList>
            <person name="Yoon J.-H."/>
            <person name="Kim Y.-O."/>
        </authorList>
    </citation>
    <scope>NUCLEOTIDE SEQUENCE [LARGE SCALE GENOMIC DNA]</scope>
    <source>
        <strain evidence="2 3">MYP5</strain>
    </source>
</reference>
<accession>A0ABX1QZW6</accession>